<dbReference type="Proteomes" id="UP000234323">
    <property type="component" value="Unassembled WGS sequence"/>
</dbReference>
<proteinExistence type="predicted"/>
<evidence type="ECO:0000313" key="2">
    <source>
        <dbReference type="Proteomes" id="UP000234323"/>
    </source>
</evidence>
<gene>
    <name evidence="1" type="ORF">RhiirA4_481397</name>
</gene>
<name>A0A2I1HJF5_9GLOM</name>
<reference evidence="1 2" key="1">
    <citation type="submission" date="2015-10" db="EMBL/GenBank/DDBJ databases">
        <title>Genome analyses suggest a sexual origin of heterokaryosis in a supposedly ancient asexual fungus.</title>
        <authorList>
            <person name="Ropars J."/>
            <person name="Sedzielewska K."/>
            <person name="Noel J."/>
            <person name="Charron P."/>
            <person name="Farinelli L."/>
            <person name="Marton T."/>
            <person name="Kruger M."/>
            <person name="Pelin A."/>
            <person name="Brachmann A."/>
            <person name="Corradi N."/>
        </authorList>
    </citation>
    <scope>NUCLEOTIDE SEQUENCE [LARGE SCALE GENOMIC DNA]</scope>
    <source>
        <strain evidence="1 2">A4</strain>
    </source>
</reference>
<organism evidence="1 2">
    <name type="scientific">Rhizophagus irregularis</name>
    <dbReference type="NCBI Taxonomy" id="588596"/>
    <lineage>
        <taxon>Eukaryota</taxon>
        <taxon>Fungi</taxon>
        <taxon>Fungi incertae sedis</taxon>
        <taxon>Mucoromycota</taxon>
        <taxon>Glomeromycotina</taxon>
        <taxon>Glomeromycetes</taxon>
        <taxon>Glomerales</taxon>
        <taxon>Glomeraceae</taxon>
        <taxon>Rhizophagus</taxon>
    </lineage>
</organism>
<dbReference type="EMBL" id="LLXI01003303">
    <property type="protein sequence ID" value="PKY59002.1"/>
    <property type="molecule type" value="Genomic_DNA"/>
</dbReference>
<feature type="non-terminal residue" evidence="1">
    <location>
        <position position="60"/>
    </location>
</feature>
<comment type="caution">
    <text evidence="1">The sequence shown here is derived from an EMBL/GenBank/DDBJ whole genome shotgun (WGS) entry which is preliminary data.</text>
</comment>
<accession>A0A2I1HJF5</accession>
<keyword evidence="2" id="KW-1185">Reference proteome</keyword>
<evidence type="ECO:0000313" key="1">
    <source>
        <dbReference type="EMBL" id="PKY59002.1"/>
    </source>
</evidence>
<protein>
    <submittedName>
        <fullName evidence="1">Uncharacterized protein</fullName>
    </submittedName>
</protein>
<dbReference type="AlphaFoldDB" id="A0A2I1HJF5"/>
<sequence length="60" mass="6701">MTNIACQNKAANLNSTNVQDDVNITVQMDDTSLKLVLVNLNLKTNLSEIRKILEQNSKVK</sequence>